<keyword evidence="1" id="KW-0472">Membrane</keyword>
<dbReference type="Gene3D" id="3.40.250.10">
    <property type="entry name" value="Rhodanese-like domain"/>
    <property type="match status" value="1"/>
</dbReference>
<feature type="domain" description="Rhodanese" evidence="2">
    <location>
        <begin position="28"/>
        <end position="107"/>
    </location>
</feature>
<keyword evidence="1" id="KW-1133">Transmembrane helix</keyword>
<keyword evidence="3" id="KW-0808">Transferase</keyword>
<dbReference type="PANTHER" id="PTHR43031:SF17">
    <property type="entry name" value="SULFURTRANSFERASE YTWF-RELATED"/>
    <property type="match status" value="1"/>
</dbReference>
<dbReference type="GO" id="GO:0016740">
    <property type="term" value="F:transferase activity"/>
    <property type="evidence" value="ECO:0007669"/>
    <property type="project" value="UniProtKB-KW"/>
</dbReference>
<dbReference type="Gene3D" id="6.10.140.1340">
    <property type="match status" value="1"/>
</dbReference>
<protein>
    <submittedName>
        <fullName evidence="3">Sulfurtransferase</fullName>
    </submittedName>
</protein>
<proteinExistence type="predicted"/>
<dbReference type="PROSITE" id="PS50206">
    <property type="entry name" value="RHODANESE_3"/>
    <property type="match status" value="1"/>
</dbReference>
<feature type="transmembrane region" description="Helical" evidence="1">
    <location>
        <begin position="118"/>
        <end position="136"/>
    </location>
</feature>
<dbReference type="EMBL" id="PFBG01000038">
    <property type="protein sequence ID" value="PIR85610.1"/>
    <property type="molecule type" value="Genomic_DNA"/>
</dbReference>
<evidence type="ECO:0000259" key="2">
    <source>
        <dbReference type="PROSITE" id="PS50206"/>
    </source>
</evidence>
<dbReference type="CDD" id="cd00158">
    <property type="entry name" value="RHOD"/>
    <property type="match status" value="1"/>
</dbReference>
<sequence length="174" mass="19226">MKHISISGFKEVIESESNNQTVDFINVCTPAEYKEKHIKGVRSVPLDTLHTKVDELNKKKTVYIHCRSGNRGRQAIEKLQALGVTAELVNVEGGLMAWEEAGFETGSHTKRIPIIRQVFIGAGALIIIGLLLTHLVNYNFLLIPFFVSIGLLVSGITGWCGAAIILSKMPWNNK</sequence>
<gene>
    <name evidence="3" type="ORF">COU14_03455</name>
</gene>
<dbReference type="Pfam" id="PF00581">
    <property type="entry name" value="Rhodanese"/>
    <property type="match status" value="1"/>
</dbReference>
<dbReference type="SUPFAM" id="SSF52821">
    <property type="entry name" value="Rhodanese/Cell cycle control phosphatase"/>
    <property type="match status" value="1"/>
</dbReference>
<reference evidence="4" key="1">
    <citation type="submission" date="2017-09" db="EMBL/GenBank/DDBJ databases">
        <title>Depth-based differentiation of microbial function through sediment-hosted aquifers and enrichment of novel symbionts in the deep terrestrial subsurface.</title>
        <authorList>
            <person name="Probst A.J."/>
            <person name="Ladd B."/>
            <person name="Jarett J.K."/>
            <person name="Geller-Mcgrath D.E."/>
            <person name="Sieber C.M.K."/>
            <person name="Emerson J.B."/>
            <person name="Anantharaman K."/>
            <person name="Thomas B.C."/>
            <person name="Malmstrom R."/>
            <person name="Stieglmeier M."/>
            <person name="Klingl A."/>
            <person name="Woyke T."/>
            <person name="Ryan C.M."/>
            <person name="Banfield J.F."/>
        </authorList>
    </citation>
    <scope>NUCLEOTIDE SEQUENCE [LARGE SCALE GENOMIC DNA]</scope>
</reference>
<evidence type="ECO:0000313" key="3">
    <source>
        <dbReference type="EMBL" id="PIR85610.1"/>
    </source>
</evidence>
<dbReference type="InterPro" id="IPR036873">
    <property type="entry name" value="Rhodanese-like_dom_sf"/>
</dbReference>
<keyword evidence="1" id="KW-0812">Transmembrane</keyword>
<feature type="transmembrane region" description="Helical" evidence="1">
    <location>
        <begin position="142"/>
        <end position="166"/>
    </location>
</feature>
<evidence type="ECO:0000256" key="1">
    <source>
        <dbReference type="SAM" id="Phobius"/>
    </source>
</evidence>
<accession>A0A2H0UGX2</accession>
<comment type="caution">
    <text evidence="3">The sequence shown here is derived from an EMBL/GenBank/DDBJ whole genome shotgun (WGS) entry which is preliminary data.</text>
</comment>
<organism evidence="3 4">
    <name type="scientific">Candidatus Kaiserbacteria bacterium CG10_big_fil_rev_8_21_14_0_10_44_10</name>
    <dbReference type="NCBI Taxonomy" id="1974606"/>
    <lineage>
        <taxon>Bacteria</taxon>
        <taxon>Candidatus Kaiseribacteriota</taxon>
    </lineage>
</organism>
<dbReference type="InterPro" id="IPR001763">
    <property type="entry name" value="Rhodanese-like_dom"/>
</dbReference>
<evidence type="ECO:0000313" key="4">
    <source>
        <dbReference type="Proteomes" id="UP000229612"/>
    </source>
</evidence>
<dbReference type="AlphaFoldDB" id="A0A2H0UGX2"/>
<dbReference type="Proteomes" id="UP000229612">
    <property type="component" value="Unassembled WGS sequence"/>
</dbReference>
<dbReference type="PANTHER" id="PTHR43031">
    <property type="entry name" value="FAD-DEPENDENT OXIDOREDUCTASE"/>
    <property type="match status" value="1"/>
</dbReference>
<dbReference type="SMART" id="SM00450">
    <property type="entry name" value="RHOD"/>
    <property type="match status" value="1"/>
</dbReference>
<dbReference type="InterPro" id="IPR050229">
    <property type="entry name" value="GlpE_sulfurtransferase"/>
</dbReference>
<name>A0A2H0UGX2_9BACT</name>